<dbReference type="PANTHER" id="PTHR43031:SF1">
    <property type="entry name" value="PYRIDINE NUCLEOTIDE-DISULPHIDE OXIDOREDUCTASE"/>
    <property type="match status" value="1"/>
</dbReference>
<dbReference type="Proteomes" id="UP000776164">
    <property type="component" value="Unassembled WGS sequence"/>
</dbReference>
<name>A0ABS2L148_9MICO</name>
<dbReference type="PANTHER" id="PTHR43031">
    <property type="entry name" value="FAD-DEPENDENT OXIDOREDUCTASE"/>
    <property type="match status" value="1"/>
</dbReference>
<reference evidence="2 3" key="1">
    <citation type="submission" date="2021-01" db="EMBL/GenBank/DDBJ databases">
        <title>Sequencing the genomes of 1000 actinobacteria strains.</title>
        <authorList>
            <person name="Klenk H.-P."/>
        </authorList>
    </citation>
    <scope>NUCLEOTIDE SEQUENCE [LARGE SCALE GENOMIC DNA]</scope>
    <source>
        <strain evidence="2 3">DSM 13057</strain>
    </source>
</reference>
<evidence type="ECO:0000259" key="1">
    <source>
        <dbReference type="PROSITE" id="PS50206"/>
    </source>
</evidence>
<keyword evidence="3" id="KW-1185">Reference proteome</keyword>
<proteinExistence type="predicted"/>
<dbReference type="InterPro" id="IPR050229">
    <property type="entry name" value="GlpE_sulfurtransferase"/>
</dbReference>
<accession>A0ABS2L148</accession>
<feature type="domain" description="Rhodanese" evidence="1">
    <location>
        <begin position="44"/>
        <end position="130"/>
    </location>
</feature>
<dbReference type="Gene3D" id="3.40.250.10">
    <property type="entry name" value="Rhodanese-like domain"/>
    <property type="match status" value="1"/>
</dbReference>
<dbReference type="InterPro" id="IPR001763">
    <property type="entry name" value="Rhodanese-like_dom"/>
</dbReference>
<dbReference type="InterPro" id="IPR036873">
    <property type="entry name" value="Rhodanese-like_dom_sf"/>
</dbReference>
<gene>
    <name evidence="2" type="ORF">JOE66_000383</name>
</gene>
<dbReference type="SMART" id="SM00450">
    <property type="entry name" value="RHOD"/>
    <property type="match status" value="1"/>
</dbReference>
<dbReference type="PROSITE" id="PS50206">
    <property type="entry name" value="RHODANESE_3"/>
    <property type="match status" value="1"/>
</dbReference>
<evidence type="ECO:0000313" key="3">
    <source>
        <dbReference type="Proteomes" id="UP000776164"/>
    </source>
</evidence>
<evidence type="ECO:0000313" key="2">
    <source>
        <dbReference type="EMBL" id="MBM7470749.1"/>
    </source>
</evidence>
<organism evidence="2 3">
    <name type="scientific">Subtercola frigoramans</name>
    <dbReference type="NCBI Taxonomy" id="120298"/>
    <lineage>
        <taxon>Bacteria</taxon>
        <taxon>Bacillati</taxon>
        <taxon>Actinomycetota</taxon>
        <taxon>Actinomycetes</taxon>
        <taxon>Micrococcales</taxon>
        <taxon>Microbacteriaceae</taxon>
        <taxon>Subtercola</taxon>
    </lineage>
</organism>
<dbReference type="Pfam" id="PF00581">
    <property type="entry name" value="Rhodanese"/>
    <property type="match status" value="1"/>
</dbReference>
<dbReference type="SUPFAM" id="SSF52821">
    <property type="entry name" value="Rhodanese/Cell cycle control phosphatase"/>
    <property type="match status" value="1"/>
</dbReference>
<sequence length="130" mass="13795">MFTQRLTASHLETDGSTMGVFDSLKSKFAKPYKSIGIDEAKELIASGATLVDVRDASEWRTGHAAAAKHVPLDRLRTSTAGIPQAKPVVAICASGMRSQTAAGILAAKGYDAYTVRGGMSAWRRAGEPTR</sequence>
<comment type="caution">
    <text evidence="2">The sequence shown here is derived from an EMBL/GenBank/DDBJ whole genome shotgun (WGS) entry which is preliminary data.</text>
</comment>
<dbReference type="CDD" id="cd00158">
    <property type="entry name" value="RHOD"/>
    <property type="match status" value="1"/>
</dbReference>
<protein>
    <submittedName>
        <fullName evidence="2">Rhodanese-related sulfurtransferase</fullName>
    </submittedName>
</protein>
<dbReference type="EMBL" id="JAFBBU010000001">
    <property type="protein sequence ID" value="MBM7470749.1"/>
    <property type="molecule type" value="Genomic_DNA"/>
</dbReference>